<keyword evidence="2" id="KW-0805">Transcription regulation</keyword>
<comment type="subcellular location">
    <subcellularLocation>
        <location evidence="1">Nucleus</location>
    </subcellularLocation>
</comment>
<comment type="caution">
    <text evidence="7">The sequence shown here is derived from an EMBL/GenBank/DDBJ whole genome shotgun (WGS) entry which is preliminary data.</text>
</comment>
<dbReference type="Proteomes" id="UP000095767">
    <property type="component" value="Unassembled WGS sequence"/>
</dbReference>
<gene>
    <name evidence="7" type="ORF">BAE44_0024097</name>
</gene>
<protein>
    <submittedName>
        <fullName evidence="7">NAC domain-containing protein 100</fullName>
    </submittedName>
</protein>
<keyword evidence="4" id="KW-0804">Transcription</keyword>
<evidence type="ECO:0000256" key="5">
    <source>
        <dbReference type="ARBA" id="ARBA00023242"/>
    </source>
</evidence>
<evidence type="ECO:0000256" key="2">
    <source>
        <dbReference type="ARBA" id="ARBA00023015"/>
    </source>
</evidence>
<evidence type="ECO:0000259" key="6">
    <source>
        <dbReference type="PROSITE" id="PS51005"/>
    </source>
</evidence>
<dbReference type="EMBL" id="LWDX02068750">
    <property type="protein sequence ID" value="OEL14884.1"/>
    <property type="molecule type" value="Genomic_DNA"/>
</dbReference>
<evidence type="ECO:0000256" key="3">
    <source>
        <dbReference type="ARBA" id="ARBA00023125"/>
    </source>
</evidence>
<evidence type="ECO:0000313" key="7">
    <source>
        <dbReference type="EMBL" id="OEL14884.1"/>
    </source>
</evidence>
<dbReference type="Gene3D" id="2.170.150.80">
    <property type="entry name" value="NAC domain"/>
    <property type="match status" value="1"/>
</dbReference>
<evidence type="ECO:0000256" key="1">
    <source>
        <dbReference type="ARBA" id="ARBA00004123"/>
    </source>
</evidence>
<dbReference type="InterPro" id="IPR036093">
    <property type="entry name" value="NAC_dom_sf"/>
</dbReference>
<evidence type="ECO:0000256" key="4">
    <source>
        <dbReference type="ARBA" id="ARBA00023163"/>
    </source>
</evidence>
<keyword evidence="3" id="KW-0238">DNA-binding</keyword>
<dbReference type="FunFam" id="2.170.150.80:FF:000006">
    <property type="entry name" value="NAC domain-containing protein 100-like"/>
    <property type="match status" value="1"/>
</dbReference>
<dbReference type="InterPro" id="IPR003441">
    <property type="entry name" value="NAC-dom"/>
</dbReference>
<accession>A0A1E5UPV0</accession>
<dbReference type="STRING" id="888268.A0A1E5UPV0"/>
<reference evidence="7 8" key="1">
    <citation type="submission" date="2016-09" db="EMBL/GenBank/DDBJ databases">
        <title>The draft genome of Dichanthelium oligosanthes: A C3 panicoid grass species.</title>
        <authorList>
            <person name="Studer A.J."/>
            <person name="Schnable J.C."/>
            <person name="Brutnell T.P."/>
        </authorList>
    </citation>
    <scope>NUCLEOTIDE SEQUENCE [LARGE SCALE GENOMIC DNA]</scope>
    <source>
        <strain evidence="8">cv. Kellogg 1175</strain>
        <tissue evidence="7">Leaf</tissue>
    </source>
</reference>
<dbReference type="PANTHER" id="PTHR31744:SF92">
    <property type="entry name" value="NAC DOMAIN-CONTAINING PROTEIN 87"/>
    <property type="match status" value="1"/>
</dbReference>
<keyword evidence="8" id="KW-1185">Reference proteome</keyword>
<evidence type="ECO:0000313" key="8">
    <source>
        <dbReference type="Proteomes" id="UP000095767"/>
    </source>
</evidence>
<feature type="domain" description="NAC" evidence="6">
    <location>
        <begin position="9"/>
        <end position="180"/>
    </location>
</feature>
<dbReference type="GO" id="GO:0003677">
    <property type="term" value="F:DNA binding"/>
    <property type="evidence" value="ECO:0007669"/>
    <property type="project" value="UniProtKB-KW"/>
</dbReference>
<dbReference type="PANTHER" id="PTHR31744">
    <property type="entry name" value="PROTEIN CUP-SHAPED COTYLEDON 2-RELATED"/>
    <property type="match status" value="1"/>
</dbReference>
<name>A0A1E5UPV0_9POAL</name>
<keyword evidence="5" id="KW-0539">Nucleus</keyword>
<dbReference type="OrthoDB" id="1424968at2759"/>
<sequence>MSGGGDLKLPPGFRFYPSDEEIITFYLMPKVHQRNFTCAAIGEADLNRTEPWELPGMENMGEKEWYCFFKKDRKYPTGTRTNRATEGGYWKATGKDKEIYRAVAGLVVPRLIGMKKTLVFYKGRAPRGEKTDWVMHEFRLENNDKFPCPTSCSTSSSSSTTTVKSSTSKDQWVVCRVSLKNTGIKKAPAPPPYHMVAAGGEIDQSSIPIPMPMPLQFPMLPDFTMDPASSYYSTAGARSSLVPPMMPPMADMGSATGLHINSTLFGNPMSMASSVSFFPQIGMAAAGSSAFMAAPESIPSSMVLQKDTGMRPSQTKVAEISSMVFAAPDSAGTIDMDDIW</sequence>
<dbReference type="GO" id="GO:0005634">
    <property type="term" value="C:nucleus"/>
    <property type="evidence" value="ECO:0007669"/>
    <property type="project" value="UniProtKB-SubCell"/>
</dbReference>
<dbReference type="GO" id="GO:0006355">
    <property type="term" value="P:regulation of DNA-templated transcription"/>
    <property type="evidence" value="ECO:0007669"/>
    <property type="project" value="InterPro"/>
</dbReference>
<dbReference type="AlphaFoldDB" id="A0A1E5UPV0"/>
<dbReference type="SUPFAM" id="SSF101941">
    <property type="entry name" value="NAC domain"/>
    <property type="match status" value="1"/>
</dbReference>
<dbReference type="Pfam" id="PF02365">
    <property type="entry name" value="NAM"/>
    <property type="match status" value="1"/>
</dbReference>
<organism evidence="7 8">
    <name type="scientific">Dichanthelium oligosanthes</name>
    <dbReference type="NCBI Taxonomy" id="888268"/>
    <lineage>
        <taxon>Eukaryota</taxon>
        <taxon>Viridiplantae</taxon>
        <taxon>Streptophyta</taxon>
        <taxon>Embryophyta</taxon>
        <taxon>Tracheophyta</taxon>
        <taxon>Spermatophyta</taxon>
        <taxon>Magnoliopsida</taxon>
        <taxon>Liliopsida</taxon>
        <taxon>Poales</taxon>
        <taxon>Poaceae</taxon>
        <taxon>PACMAD clade</taxon>
        <taxon>Panicoideae</taxon>
        <taxon>Panicodae</taxon>
        <taxon>Paniceae</taxon>
        <taxon>Dichantheliinae</taxon>
        <taxon>Dichanthelium</taxon>
    </lineage>
</organism>
<proteinExistence type="predicted"/>
<dbReference type="PROSITE" id="PS51005">
    <property type="entry name" value="NAC"/>
    <property type="match status" value="1"/>
</dbReference>